<dbReference type="PANTHER" id="PTHR23076:SF97">
    <property type="entry name" value="ATP-DEPENDENT ZINC METALLOPROTEASE YME1L1"/>
    <property type="match status" value="1"/>
</dbReference>
<feature type="transmembrane region" description="Helical" evidence="4">
    <location>
        <begin position="104"/>
        <end position="126"/>
    </location>
</feature>
<dbReference type="GO" id="GO:0006508">
    <property type="term" value="P:proteolysis"/>
    <property type="evidence" value="ECO:0007669"/>
    <property type="project" value="UniProtKB-KW"/>
</dbReference>
<comment type="caution">
    <text evidence="7">The sequence shown here is derived from an EMBL/GenBank/DDBJ whole genome shotgun (WGS) entry which is preliminary data.</text>
</comment>
<evidence type="ECO:0000256" key="4">
    <source>
        <dbReference type="SAM" id="Phobius"/>
    </source>
</evidence>
<keyword evidence="3 4" id="KW-0472">Membrane</keyword>
<keyword evidence="2" id="KW-0378">Hydrolase</keyword>
<dbReference type="GO" id="GO:0016887">
    <property type="term" value="F:ATP hydrolysis activity"/>
    <property type="evidence" value="ECO:0007669"/>
    <property type="project" value="InterPro"/>
</dbReference>
<evidence type="ECO:0000259" key="6">
    <source>
        <dbReference type="Pfam" id="PF06480"/>
    </source>
</evidence>
<dbReference type="GO" id="GO:0008270">
    <property type="term" value="F:zinc ion binding"/>
    <property type="evidence" value="ECO:0007669"/>
    <property type="project" value="InterPro"/>
</dbReference>
<evidence type="ECO:0000256" key="2">
    <source>
        <dbReference type="ARBA" id="ARBA00022801"/>
    </source>
</evidence>
<keyword evidence="4" id="KW-0812">Transmembrane</keyword>
<reference evidence="7" key="2">
    <citation type="journal article" date="2014" name="ISME J.">
        <title>Microbial stratification in low pH oxic and suboxic macroscopic growths along an acid mine drainage.</title>
        <authorList>
            <person name="Mendez-Garcia C."/>
            <person name="Mesa V."/>
            <person name="Sprenger R.R."/>
            <person name="Richter M."/>
            <person name="Diez M.S."/>
            <person name="Solano J."/>
            <person name="Bargiela R."/>
            <person name="Golyshina O.V."/>
            <person name="Manteca A."/>
            <person name="Ramos J.L."/>
            <person name="Gallego J.R."/>
            <person name="Llorente I."/>
            <person name="Martins Dos Santos V.A."/>
            <person name="Jensen O.N."/>
            <person name="Pelaez A.I."/>
            <person name="Sanchez J."/>
            <person name="Ferrer M."/>
        </authorList>
    </citation>
    <scope>NUCLEOTIDE SEQUENCE</scope>
</reference>
<reference evidence="7" key="1">
    <citation type="submission" date="2013-08" db="EMBL/GenBank/DDBJ databases">
        <authorList>
            <person name="Mendez C."/>
            <person name="Richter M."/>
            <person name="Ferrer M."/>
            <person name="Sanchez J."/>
        </authorList>
    </citation>
    <scope>NUCLEOTIDE SEQUENCE</scope>
</reference>
<evidence type="ECO:0000259" key="5">
    <source>
        <dbReference type="Pfam" id="PF00004"/>
    </source>
</evidence>
<dbReference type="EMBL" id="AUZX01008112">
    <property type="protein sequence ID" value="EQD56895.1"/>
    <property type="molecule type" value="Genomic_DNA"/>
</dbReference>
<dbReference type="Pfam" id="PF00004">
    <property type="entry name" value="AAA"/>
    <property type="match status" value="1"/>
</dbReference>
<proteinExistence type="predicted"/>
<dbReference type="PANTHER" id="PTHR23076">
    <property type="entry name" value="METALLOPROTEASE M41 FTSH"/>
    <property type="match status" value="1"/>
</dbReference>
<evidence type="ECO:0000256" key="1">
    <source>
        <dbReference type="ARBA" id="ARBA00022670"/>
    </source>
</evidence>
<dbReference type="AlphaFoldDB" id="T1BSD8"/>
<gene>
    <name evidence="7" type="ORF">B1A_11354</name>
</gene>
<feature type="domain" description="Peptidase M41 FtsH extracellular" evidence="6">
    <location>
        <begin position="8"/>
        <end position="98"/>
    </location>
</feature>
<feature type="domain" description="ATPase AAA-type core" evidence="5">
    <location>
        <begin position="195"/>
        <end position="241"/>
    </location>
</feature>
<keyword evidence="1 7" id="KW-0645">Protease</keyword>
<dbReference type="Gene3D" id="3.30.720.210">
    <property type="match status" value="1"/>
</dbReference>
<dbReference type="GO" id="GO:0005524">
    <property type="term" value="F:ATP binding"/>
    <property type="evidence" value="ECO:0007669"/>
    <property type="project" value="InterPro"/>
</dbReference>
<keyword evidence="4" id="KW-1133">Transmembrane helix</keyword>
<dbReference type="Pfam" id="PF06480">
    <property type="entry name" value="FtsH_ext"/>
    <property type="match status" value="1"/>
</dbReference>
<dbReference type="Gene3D" id="3.40.50.300">
    <property type="entry name" value="P-loop containing nucleotide triphosphate hydrolases"/>
    <property type="match status" value="1"/>
</dbReference>
<sequence length="241" mass="25823">MNDMAKNLVLWLVIAVVLLAVFQSFAPSDHGSQAMSYTNFVQQVDNNNVGAVTISASNPPNITGKLRDGSALRTVAPFFDDSLVPRLLKHDVQVTQAPADGGNILVKILIDWVPILLIFGVLFWFMRQMQSGGGGRGAMSFGRSRAKLQGEDQVKVTFADVAGCEEAKDDVRELVDFLKDPAKFQKLGGRIPRGVLLAGSPGTGKTLLAKAIAGEAKVPFFSISGSDFVEMFVGVGAARVR</sequence>
<dbReference type="GO" id="GO:0030163">
    <property type="term" value="P:protein catabolic process"/>
    <property type="evidence" value="ECO:0007669"/>
    <property type="project" value="TreeGrafter"/>
</dbReference>
<organism evidence="7">
    <name type="scientific">mine drainage metagenome</name>
    <dbReference type="NCBI Taxonomy" id="410659"/>
    <lineage>
        <taxon>unclassified sequences</taxon>
        <taxon>metagenomes</taxon>
        <taxon>ecological metagenomes</taxon>
    </lineage>
</organism>
<name>T1BSD8_9ZZZZ</name>
<evidence type="ECO:0000313" key="7">
    <source>
        <dbReference type="EMBL" id="EQD56895.1"/>
    </source>
</evidence>
<evidence type="ECO:0000256" key="3">
    <source>
        <dbReference type="ARBA" id="ARBA00023136"/>
    </source>
</evidence>
<dbReference type="GO" id="GO:0005886">
    <property type="term" value="C:plasma membrane"/>
    <property type="evidence" value="ECO:0007669"/>
    <property type="project" value="TreeGrafter"/>
</dbReference>
<accession>T1BSD8</accession>
<protein>
    <submittedName>
        <fullName evidence="7">ATP-dependent metalloprotease FtsH</fullName>
    </submittedName>
</protein>
<dbReference type="InterPro" id="IPR003959">
    <property type="entry name" value="ATPase_AAA_core"/>
</dbReference>
<feature type="non-terminal residue" evidence="7">
    <location>
        <position position="241"/>
    </location>
</feature>
<dbReference type="InterPro" id="IPR027417">
    <property type="entry name" value="P-loop_NTPase"/>
</dbReference>
<dbReference type="GO" id="GO:0004222">
    <property type="term" value="F:metalloendopeptidase activity"/>
    <property type="evidence" value="ECO:0007669"/>
    <property type="project" value="InterPro"/>
</dbReference>
<dbReference type="SUPFAM" id="SSF52540">
    <property type="entry name" value="P-loop containing nucleoside triphosphate hydrolases"/>
    <property type="match status" value="1"/>
</dbReference>
<keyword evidence="7" id="KW-0482">Metalloprotease</keyword>
<dbReference type="GO" id="GO:0004176">
    <property type="term" value="F:ATP-dependent peptidase activity"/>
    <property type="evidence" value="ECO:0007669"/>
    <property type="project" value="InterPro"/>
</dbReference>
<dbReference type="InterPro" id="IPR011546">
    <property type="entry name" value="Pept_M41_FtsH_extracell"/>
</dbReference>